<dbReference type="InParanoid" id="A0A3Q1HXJ2"/>
<dbReference type="OrthoDB" id="9329195at2759"/>
<keyword evidence="6" id="KW-0325">Glycoprotein</keyword>
<evidence type="ECO:0000256" key="1">
    <source>
        <dbReference type="ARBA" id="ARBA00004370"/>
    </source>
</evidence>
<dbReference type="InterPro" id="IPR026664">
    <property type="entry name" value="Stereocilin-rel"/>
</dbReference>
<dbReference type="InterPro" id="IPR010335">
    <property type="entry name" value="Mesothelin"/>
</dbReference>
<dbReference type="GeneTree" id="ENSGT00950000182957"/>
<reference evidence="7" key="1">
    <citation type="submission" date="2021-04" db="EMBL/GenBank/DDBJ databases">
        <authorList>
            <consortium name="Wellcome Sanger Institute Data Sharing"/>
        </authorList>
    </citation>
    <scope>NUCLEOTIDE SEQUENCE [LARGE SCALE GENOMIC DNA]</scope>
</reference>
<dbReference type="GO" id="GO:0007160">
    <property type="term" value="P:cell-matrix adhesion"/>
    <property type="evidence" value="ECO:0007669"/>
    <property type="project" value="TreeGrafter"/>
</dbReference>
<evidence type="ECO:0000313" key="8">
    <source>
        <dbReference type="Proteomes" id="UP000265040"/>
    </source>
</evidence>
<dbReference type="Ensembl" id="ENSATET00000012240.2">
    <property type="protein sequence ID" value="ENSATEP00000012044.2"/>
    <property type="gene ID" value="ENSATEG00000008377.2"/>
</dbReference>
<comment type="similarity">
    <text evidence="2">Belongs to the mesothelin family.</text>
</comment>
<keyword evidence="8" id="KW-1185">Reference proteome</keyword>
<reference evidence="7" key="2">
    <citation type="submission" date="2025-08" db="UniProtKB">
        <authorList>
            <consortium name="Ensembl"/>
        </authorList>
    </citation>
    <scope>IDENTIFICATION</scope>
</reference>
<accession>A0A3Q1HXJ2</accession>
<keyword evidence="5" id="KW-0472">Membrane</keyword>
<dbReference type="Proteomes" id="UP000265040">
    <property type="component" value="Chromosome 12"/>
</dbReference>
<evidence type="ECO:0000256" key="2">
    <source>
        <dbReference type="ARBA" id="ARBA00011016"/>
    </source>
</evidence>
<name>A0A3Q1HXJ2_ANATE</name>
<protein>
    <submittedName>
        <fullName evidence="7">Uncharacterized protein</fullName>
    </submittedName>
</protein>
<proteinExistence type="inferred from homology"/>
<evidence type="ECO:0000256" key="4">
    <source>
        <dbReference type="ARBA" id="ARBA00022889"/>
    </source>
</evidence>
<dbReference type="PANTHER" id="PTHR23412">
    <property type="entry name" value="STEREOCILIN RELATED"/>
    <property type="match status" value="1"/>
</dbReference>
<evidence type="ECO:0000256" key="6">
    <source>
        <dbReference type="ARBA" id="ARBA00023180"/>
    </source>
</evidence>
<organism evidence="7 8">
    <name type="scientific">Anabas testudineus</name>
    <name type="common">Climbing perch</name>
    <name type="synonym">Anthias testudineus</name>
    <dbReference type="NCBI Taxonomy" id="64144"/>
    <lineage>
        <taxon>Eukaryota</taxon>
        <taxon>Metazoa</taxon>
        <taxon>Chordata</taxon>
        <taxon>Craniata</taxon>
        <taxon>Vertebrata</taxon>
        <taxon>Euteleostomi</taxon>
        <taxon>Actinopterygii</taxon>
        <taxon>Neopterygii</taxon>
        <taxon>Teleostei</taxon>
        <taxon>Neoteleostei</taxon>
        <taxon>Acanthomorphata</taxon>
        <taxon>Anabantaria</taxon>
        <taxon>Anabantiformes</taxon>
        <taxon>Anabantoidei</taxon>
        <taxon>Anabantidae</taxon>
        <taxon>Anabas</taxon>
    </lineage>
</organism>
<sequence length="579" mass="62760">RLHNASEIKPVYILSHFNPAAVVVNVPDALATEIPPVILTFPDGAANISVLNNKQWTQTQASMFFGELAKSNFDTEQLSPPMLQGFTCTSVQKMTATKIQNLIYASRPRTGRAKVELKESQLTCMYNLLNGTISQNFTDYPSDMLLYFKTKDIKPANCRSYYSAMGAADFSVASSVLNKGSLLLSEAKSCLGINGFSLSRDNVNVLGNMACTLDSSYILNADPLILEKLKVCKSFSASQVAAMETLLLSGNTQYGPTSTWNQQTLTNLGILPLYLTSNFWSLFQTTTKKGFLQTFMPQLRKANTDTTKLKALFTAVSTIRMKRGAGCTTDNITQVVVSNPSFPFGYDLTQFDLCLDISVLTDNLNSICQKVDDSSFQAIILAKLNQVAFPSGLADSVVQVLSSVSRVASLNDISKWNITKIDTLAALMTTSDGPWDAAKSNAIITKYLNTSGNSLGSAELNSIGSNLCSLNTSTLTTITPDSIKNANPLKVLSCSTEQKQILYGISNVSFSSLRGNSSLYYNLINTTSTSTPTSTSVSSTSSTSMLTSGSTVTSTQGKDAYFLWVLCVLYFVTFTRNPP</sequence>
<comment type="subcellular location">
    <subcellularLocation>
        <location evidence="1">Membrane</location>
    </subcellularLocation>
</comment>
<evidence type="ECO:0000313" key="7">
    <source>
        <dbReference type="Ensembl" id="ENSATEP00000012044.2"/>
    </source>
</evidence>
<dbReference type="GO" id="GO:0016020">
    <property type="term" value="C:membrane"/>
    <property type="evidence" value="ECO:0007669"/>
    <property type="project" value="UniProtKB-SubCell"/>
</dbReference>
<dbReference type="GO" id="GO:0009986">
    <property type="term" value="C:cell surface"/>
    <property type="evidence" value="ECO:0007669"/>
    <property type="project" value="TreeGrafter"/>
</dbReference>
<evidence type="ECO:0000256" key="5">
    <source>
        <dbReference type="ARBA" id="ARBA00023136"/>
    </source>
</evidence>
<dbReference type="PANTHER" id="PTHR23412:SF6">
    <property type="entry name" value="MESOTHELIN"/>
    <property type="match status" value="1"/>
</dbReference>
<evidence type="ECO:0000256" key="3">
    <source>
        <dbReference type="ARBA" id="ARBA00022729"/>
    </source>
</evidence>
<reference evidence="7" key="3">
    <citation type="submission" date="2025-09" db="UniProtKB">
        <authorList>
            <consortium name="Ensembl"/>
        </authorList>
    </citation>
    <scope>IDENTIFICATION</scope>
</reference>
<keyword evidence="4" id="KW-0130">Cell adhesion</keyword>
<keyword evidence="3" id="KW-0732">Signal</keyword>
<dbReference type="AlphaFoldDB" id="A0A3Q1HXJ2"/>
<dbReference type="Pfam" id="PF06060">
    <property type="entry name" value="Mesothelin"/>
    <property type="match status" value="1"/>
</dbReference>